<feature type="compositionally biased region" description="Low complexity" evidence="1">
    <location>
        <begin position="194"/>
        <end position="205"/>
    </location>
</feature>
<dbReference type="Proteomes" id="UP001274830">
    <property type="component" value="Unassembled WGS sequence"/>
</dbReference>
<organism evidence="2 3">
    <name type="scientific">Recurvomyces mirabilis</name>
    <dbReference type="NCBI Taxonomy" id="574656"/>
    <lineage>
        <taxon>Eukaryota</taxon>
        <taxon>Fungi</taxon>
        <taxon>Dikarya</taxon>
        <taxon>Ascomycota</taxon>
        <taxon>Pezizomycotina</taxon>
        <taxon>Dothideomycetes</taxon>
        <taxon>Dothideomycetidae</taxon>
        <taxon>Mycosphaerellales</taxon>
        <taxon>Teratosphaeriaceae</taxon>
        <taxon>Recurvomyces</taxon>
    </lineage>
</organism>
<sequence length="409" mass="44064">MDSHHSEFVVSPPPSSDPTPKSPALAFEPTSNDSLAPRIPSPSKQTEKSSQSLGPQSITGIMSPRGEQDLQVIVDQQASAMDRLHEAFAAERQVWNLEKDWLHQRIASLEQLLKTRDHHSPAKSPVMSPLSTVFNGNGIISSPQSRAMSGTPHLPSIAEDDGIQPMPLSRRRDGAPVSIDFSRRPPVPAVTLARSSRSQRQSSVSFDQEIRVDEVPISPPTSAMPMSPLSPANRAEAGHTPLKAADRPSTPPPGKMTFDGIEDTPTRNNTHINLMLTRSNEDEDDVLLKGPLCMPELPNQPDASNFTLEALSKRLEQVARSPEESRPTIYNEPSPGMLSPKEPAPLDSAVSDHPHSASQHSPAISPGSLAPAAEAPQELYNGVKLKKKPSVNFGAPFGQLGGFGGRKLS</sequence>
<feature type="compositionally biased region" description="Polar residues" evidence="1">
    <location>
        <begin position="42"/>
        <end position="60"/>
    </location>
</feature>
<feature type="region of interest" description="Disordered" evidence="1">
    <location>
        <begin position="188"/>
        <end position="207"/>
    </location>
</feature>
<feature type="region of interest" description="Disordered" evidence="1">
    <location>
        <begin position="388"/>
        <end position="409"/>
    </location>
</feature>
<name>A0AAE0WQM2_9PEZI</name>
<feature type="region of interest" description="Disordered" evidence="1">
    <location>
        <begin position="216"/>
        <end position="236"/>
    </location>
</feature>
<evidence type="ECO:0000256" key="1">
    <source>
        <dbReference type="SAM" id="MobiDB-lite"/>
    </source>
</evidence>
<feature type="region of interest" description="Disordered" evidence="1">
    <location>
        <begin position="137"/>
        <end position="170"/>
    </location>
</feature>
<feature type="compositionally biased region" description="Pro residues" evidence="1">
    <location>
        <begin position="11"/>
        <end position="21"/>
    </location>
</feature>
<feature type="region of interest" description="Disordered" evidence="1">
    <location>
        <begin position="316"/>
        <end position="372"/>
    </location>
</feature>
<gene>
    <name evidence="2" type="ORF">LTR78_003952</name>
</gene>
<protein>
    <submittedName>
        <fullName evidence="2">Uncharacterized protein</fullName>
    </submittedName>
</protein>
<evidence type="ECO:0000313" key="2">
    <source>
        <dbReference type="EMBL" id="KAK3676202.1"/>
    </source>
</evidence>
<proteinExistence type="predicted"/>
<dbReference type="EMBL" id="JAUTXT010000011">
    <property type="protein sequence ID" value="KAK3676202.1"/>
    <property type="molecule type" value="Genomic_DNA"/>
</dbReference>
<keyword evidence="3" id="KW-1185">Reference proteome</keyword>
<dbReference type="AlphaFoldDB" id="A0AAE0WQM2"/>
<reference evidence="2" key="1">
    <citation type="submission" date="2023-07" db="EMBL/GenBank/DDBJ databases">
        <title>Black Yeasts Isolated from many extreme environments.</title>
        <authorList>
            <person name="Coleine C."/>
            <person name="Stajich J.E."/>
            <person name="Selbmann L."/>
        </authorList>
    </citation>
    <scope>NUCLEOTIDE SEQUENCE</scope>
    <source>
        <strain evidence="2">CCFEE 5485</strain>
    </source>
</reference>
<accession>A0AAE0WQM2</accession>
<evidence type="ECO:0000313" key="3">
    <source>
        <dbReference type="Proteomes" id="UP001274830"/>
    </source>
</evidence>
<feature type="compositionally biased region" description="Basic and acidic residues" evidence="1">
    <location>
        <begin position="316"/>
        <end position="326"/>
    </location>
</feature>
<comment type="caution">
    <text evidence="2">The sequence shown here is derived from an EMBL/GenBank/DDBJ whole genome shotgun (WGS) entry which is preliminary data.</text>
</comment>
<feature type="compositionally biased region" description="Polar residues" evidence="1">
    <location>
        <begin position="137"/>
        <end position="148"/>
    </location>
</feature>
<feature type="region of interest" description="Disordered" evidence="1">
    <location>
        <begin position="1"/>
        <end position="66"/>
    </location>
</feature>
<feature type="compositionally biased region" description="Gly residues" evidence="1">
    <location>
        <begin position="399"/>
        <end position="409"/>
    </location>
</feature>